<dbReference type="KEGG" id="mpz:Marpi_1622"/>
<dbReference type="Gene3D" id="1.10.3210.10">
    <property type="entry name" value="Hypothetical protein af1432"/>
    <property type="match status" value="1"/>
</dbReference>
<accession>H2J4Z4</accession>
<dbReference type="Pfam" id="PF13487">
    <property type="entry name" value="HD_5"/>
    <property type="match status" value="1"/>
</dbReference>
<dbReference type="AlphaFoldDB" id="H2J4Z4"/>
<reference evidence="4 5" key="1">
    <citation type="journal article" date="2012" name="J. Bacteriol.">
        <title>Complete Genome Sequence of the Thermophilic, Piezophilic, Heterotrophic Bacterium Marinitoga piezophila KA3.</title>
        <authorList>
            <person name="Lucas S."/>
            <person name="Han J."/>
            <person name="Lapidus A."/>
            <person name="Cheng J.F."/>
            <person name="Goodwin L.A."/>
            <person name="Pitluck S."/>
            <person name="Peters L."/>
            <person name="Mikhailova N."/>
            <person name="Teshima H."/>
            <person name="Detter J.C."/>
            <person name="Han C."/>
            <person name="Tapia R."/>
            <person name="Land M."/>
            <person name="Hauser L."/>
            <person name="Kyrpides N.C."/>
            <person name="Ivanova N."/>
            <person name="Pagani I."/>
            <person name="Vannier P."/>
            <person name="Oger P."/>
            <person name="Bartlett D.H."/>
            <person name="Noll K.M."/>
            <person name="Woyke T."/>
            <person name="Jebbar M."/>
        </authorList>
    </citation>
    <scope>NUCLEOTIDE SEQUENCE [LARGE SCALE GENOMIC DNA]</scope>
    <source>
        <strain evidence="5">DSM 14283 / JCM 11233 / KA3</strain>
    </source>
</reference>
<protein>
    <submittedName>
        <fullName evidence="4">Response regulator containing a CheY-like receiver domain and an HD-GYP domain</fullName>
    </submittedName>
</protein>
<evidence type="ECO:0000256" key="1">
    <source>
        <dbReference type="ARBA" id="ARBA00022801"/>
    </source>
</evidence>
<dbReference type="RefSeq" id="WP_014297082.1">
    <property type="nucleotide sequence ID" value="NC_016751.1"/>
</dbReference>
<proteinExistence type="predicted"/>
<dbReference type="STRING" id="443254.Marpi_1622"/>
<dbReference type="FunFam" id="1.10.3210.10:FF:000018">
    <property type="entry name" value="Two-component system response regulator"/>
    <property type="match status" value="1"/>
</dbReference>
<name>H2J4Z4_MARPK</name>
<feature type="domain" description="HD-GYP" evidence="3">
    <location>
        <begin position="287"/>
        <end position="484"/>
    </location>
</feature>
<dbReference type="eggNOG" id="COG3437">
    <property type="taxonomic scope" value="Bacteria"/>
</dbReference>
<keyword evidence="2" id="KW-0812">Transmembrane</keyword>
<keyword evidence="2" id="KW-0472">Membrane</keyword>
<dbReference type="PROSITE" id="PS51832">
    <property type="entry name" value="HD_GYP"/>
    <property type="match status" value="1"/>
</dbReference>
<evidence type="ECO:0000313" key="4">
    <source>
        <dbReference type="EMBL" id="AEX86011.1"/>
    </source>
</evidence>
<dbReference type="OrthoDB" id="9804747at2"/>
<gene>
    <name evidence="4" type="ordered locus">Marpi_1622</name>
</gene>
<dbReference type="InterPro" id="IPR037522">
    <property type="entry name" value="HD_GYP_dom"/>
</dbReference>
<feature type="transmembrane region" description="Helical" evidence="2">
    <location>
        <begin position="205"/>
        <end position="222"/>
    </location>
</feature>
<organism evidence="4 5">
    <name type="scientific">Marinitoga piezophila (strain DSM 14283 / JCM 11233 / KA3)</name>
    <dbReference type="NCBI Taxonomy" id="443254"/>
    <lineage>
        <taxon>Bacteria</taxon>
        <taxon>Thermotogati</taxon>
        <taxon>Thermotogota</taxon>
        <taxon>Thermotogae</taxon>
        <taxon>Petrotogales</taxon>
        <taxon>Petrotogaceae</taxon>
        <taxon>Marinitoga</taxon>
    </lineage>
</organism>
<dbReference type="GO" id="GO:0009214">
    <property type="term" value="P:cyclic nucleotide catabolic process"/>
    <property type="evidence" value="ECO:0007669"/>
    <property type="project" value="UniProtKB-ARBA"/>
</dbReference>
<dbReference type="PANTHER" id="PTHR45228">
    <property type="entry name" value="CYCLIC DI-GMP PHOSPHODIESTERASE TM_0186-RELATED"/>
    <property type="match status" value="1"/>
</dbReference>
<evidence type="ECO:0000313" key="5">
    <source>
        <dbReference type="Proteomes" id="UP000007161"/>
    </source>
</evidence>
<keyword evidence="1" id="KW-0378">Hydrolase</keyword>
<sequence length="486" mass="57346">MRREYSVRELFDRMSLIFLFLIMLLLLPPNIYMNIRKETCYKEKIYDKISNFFFTEITREINNQLLTEKAEKVSIVENNIENALKDVGSLGGYSVIKDKELLTFYKVNDSYYVKRVFLPNIIKNVARKLEFEENFMVVDYNKKIIYSNIEKNVNLKDKNLNLKGLVKIGDAFYYSRFNNDTFTYYPFYLLIDINVHIWDYIIKTSIQWIAILLIIFIIVFYIEKSHYEKIRRNIEEFSEKSKIIGEKLIHGEDTKFEVPKTNIKEIDDIGKTLFMMFLQNIEYMKKNKKLIQEILKLLGNISEFRDEITGNHIIRVGKVSRIIAEEVFEDKKKVEMIYYAAQLHDIGKIGIPDSILQKPGKLDDDEFEIMKKHTTIGYEILKKVDDELFEMASKIALYHHEKYDGSGYPEGLKGEEIPIEGRIVAVCDVFDALLSERPYKKAFEFEEGVKIIMSGEGKHFDPKIVEIFVNNIDKIRNLYKNMGEKE</sequence>
<evidence type="ECO:0000259" key="3">
    <source>
        <dbReference type="PROSITE" id="PS51832"/>
    </source>
</evidence>
<dbReference type="InterPro" id="IPR052020">
    <property type="entry name" value="Cyclic_di-GMP/3'3'-cGAMP_PDE"/>
</dbReference>
<dbReference type="HOGENOM" id="CLU_000445_92_10_0"/>
<dbReference type="EMBL" id="CP003257">
    <property type="protein sequence ID" value="AEX86011.1"/>
    <property type="molecule type" value="Genomic_DNA"/>
</dbReference>
<dbReference type="SMART" id="SM00471">
    <property type="entry name" value="HDc"/>
    <property type="match status" value="1"/>
</dbReference>
<dbReference type="GO" id="GO:0004112">
    <property type="term" value="F:cyclic-nucleotide phosphodiesterase activity"/>
    <property type="evidence" value="ECO:0007669"/>
    <property type="project" value="UniProtKB-ARBA"/>
</dbReference>
<dbReference type="CDD" id="cd00077">
    <property type="entry name" value="HDc"/>
    <property type="match status" value="1"/>
</dbReference>
<dbReference type="InterPro" id="IPR003607">
    <property type="entry name" value="HD/PDEase_dom"/>
</dbReference>
<reference evidence="5" key="2">
    <citation type="submission" date="2012-01" db="EMBL/GenBank/DDBJ databases">
        <title>Complete sequence of chromosome of Marinitoga piezophila KA3.</title>
        <authorList>
            <person name="Lucas S."/>
            <person name="Han J."/>
            <person name="Lapidus A."/>
            <person name="Cheng J.-F."/>
            <person name="Goodwin L."/>
            <person name="Pitluck S."/>
            <person name="Peters L."/>
            <person name="Mikhailova N."/>
            <person name="Teshima H."/>
            <person name="Detter J.C."/>
            <person name="Han C."/>
            <person name="Tapia R."/>
            <person name="Land M."/>
            <person name="Hauser L."/>
            <person name="Kyrpides N."/>
            <person name="Ivanova N."/>
            <person name="Pagani I."/>
            <person name="Jebbar M."/>
            <person name="Vannier P."/>
            <person name="Oger P."/>
            <person name="Cario A."/>
            <person name="Bartlett D."/>
            <person name="Noll K.M."/>
            <person name="Woyke T."/>
        </authorList>
    </citation>
    <scope>NUCLEOTIDE SEQUENCE [LARGE SCALE GENOMIC DNA]</scope>
    <source>
        <strain evidence="5">DSM 14283 / JCM 11233 / KA3</strain>
    </source>
</reference>
<dbReference type="SUPFAM" id="SSF109604">
    <property type="entry name" value="HD-domain/PDEase-like"/>
    <property type="match status" value="1"/>
</dbReference>
<evidence type="ECO:0000256" key="2">
    <source>
        <dbReference type="SAM" id="Phobius"/>
    </source>
</evidence>
<keyword evidence="5" id="KW-1185">Reference proteome</keyword>
<dbReference type="Proteomes" id="UP000007161">
    <property type="component" value="Chromosome"/>
</dbReference>
<keyword evidence="2" id="KW-1133">Transmembrane helix</keyword>